<dbReference type="AlphaFoldDB" id="A0A7J7LGN7"/>
<proteinExistence type="inferred from homology"/>
<dbReference type="InterPro" id="IPR009091">
    <property type="entry name" value="RCC1/BLIP-II"/>
</dbReference>
<dbReference type="GO" id="GO:0008250">
    <property type="term" value="C:oligosaccharyltransferase complex"/>
    <property type="evidence" value="ECO:0007669"/>
    <property type="project" value="TreeGrafter"/>
</dbReference>
<name>A0A7J7LGN7_9MAGN</name>
<organism evidence="3 4">
    <name type="scientific">Kingdonia uniflora</name>
    <dbReference type="NCBI Taxonomy" id="39325"/>
    <lineage>
        <taxon>Eukaryota</taxon>
        <taxon>Viridiplantae</taxon>
        <taxon>Streptophyta</taxon>
        <taxon>Embryophyta</taxon>
        <taxon>Tracheophyta</taxon>
        <taxon>Spermatophyta</taxon>
        <taxon>Magnoliopsida</taxon>
        <taxon>Ranunculales</taxon>
        <taxon>Circaeasteraceae</taxon>
        <taxon>Kingdonia</taxon>
    </lineage>
</organism>
<comment type="similarity">
    <text evidence="1">Belongs to the DDOST 48 kDa subunit family.</text>
</comment>
<keyword evidence="4" id="KW-1185">Reference proteome</keyword>
<evidence type="ECO:0000259" key="2">
    <source>
        <dbReference type="Pfam" id="PF03345"/>
    </source>
</evidence>
<dbReference type="Pfam" id="PF13540">
    <property type="entry name" value="RCC1_2"/>
    <property type="match status" value="1"/>
</dbReference>
<dbReference type="PANTHER" id="PTHR10830">
    <property type="entry name" value="DOLICHYL-DIPHOSPHOOLIGOSACCHARIDE--PROTEIN GLYCOSYLTRANSFERASE 48 KDA SUBUNIT"/>
    <property type="match status" value="1"/>
</dbReference>
<evidence type="ECO:0000313" key="3">
    <source>
        <dbReference type="EMBL" id="KAF6141752.1"/>
    </source>
</evidence>
<comment type="pathway">
    <text evidence="1">Protein modification; protein glycosylation.</text>
</comment>
<dbReference type="SUPFAM" id="SSF50985">
    <property type="entry name" value="RCC1/BLIP-II"/>
    <property type="match status" value="1"/>
</dbReference>
<comment type="caution">
    <text evidence="3">The sequence shown here is derived from an EMBL/GenBank/DDBJ whole genome shotgun (WGS) entry which is preliminary data.</text>
</comment>
<comment type="subunit">
    <text evidence="1">Component of the oligosaccharyltransferase (OST) complex.</text>
</comment>
<dbReference type="UniPathway" id="UPA00378"/>
<dbReference type="Pfam" id="PF03345">
    <property type="entry name" value="OST48_N"/>
    <property type="match status" value="1"/>
</dbReference>
<evidence type="ECO:0000256" key="1">
    <source>
        <dbReference type="RuleBase" id="RU361142"/>
    </source>
</evidence>
<dbReference type="GO" id="GO:0018279">
    <property type="term" value="P:protein N-linked glycosylation via asparagine"/>
    <property type="evidence" value="ECO:0007669"/>
    <property type="project" value="UniProtKB-UniRule"/>
</dbReference>
<accession>A0A7J7LGN7</accession>
<dbReference type="Proteomes" id="UP000541444">
    <property type="component" value="Unassembled WGS sequence"/>
</dbReference>
<protein>
    <recommendedName>
        <fullName evidence="1">Dolichyl-diphosphooligosaccharide--protein glycosyltransferase 48 kDa subunit</fullName>
        <shortName evidence="1">Oligosaccharyl transferase 48 kDa subunit</shortName>
    </recommendedName>
</protein>
<dbReference type="PANTHER" id="PTHR10830:SF0">
    <property type="entry name" value="DOLICHYL-DIPHOSPHOOLIGOSACCHARIDE--PROTEIN GLYCOSYLTRANSFERASE 48 KDA SUBUNIT"/>
    <property type="match status" value="1"/>
</dbReference>
<keyword evidence="1" id="KW-0256">Endoplasmic reticulum</keyword>
<reference evidence="3 4" key="1">
    <citation type="journal article" date="2020" name="IScience">
        <title>Genome Sequencing of the Endangered Kingdonia uniflora (Circaeasteraceae, Ranunculales) Reveals Potential Mechanisms of Evolutionary Specialization.</title>
        <authorList>
            <person name="Sun Y."/>
            <person name="Deng T."/>
            <person name="Zhang A."/>
            <person name="Moore M.J."/>
            <person name="Landis J.B."/>
            <person name="Lin N."/>
            <person name="Zhang H."/>
            <person name="Zhang X."/>
            <person name="Huang J."/>
            <person name="Zhang X."/>
            <person name="Sun H."/>
            <person name="Wang H."/>
        </authorList>
    </citation>
    <scope>NUCLEOTIDE SEQUENCE [LARGE SCALE GENOMIC DNA]</scope>
    <source>
        <strain evidence="3">TB1705</strain>
        <tissue evidence="3">Leaf</tissue>
    </source>
</reference>
<feature type="domain" description="OST48 N-terminal" evidence="2">
    <location>
        <begin position="117"/>
        <end position="224"/>
    </location>
</feature>
<dbReference type="Gene3D" id="2.130.10.30">
    <property type="entry name" value="Regulator of chromosome condensation 1/beta-lactamase-inhibitor protein II"/>
    <property type="match status" value="1"/>
</dbReference>
<sequence length="225" mass="25248">MGRSYLHGDGIKEEHWVINQNQKSKMFRARLKLLVAIGGWHCLAVDDQGRVYAWGMLIRGNEYGQCGDESERKDDNNRDLKRDIMIPQCYAPKLSTSQSEIEQKTGPTRRIQLGSGPGIGHTLNATNSLVLEVLSASPSAYSSNPENKLSREQVVKSIITHRLYNLFSFSCSDNLILDLLFLSLIGRNNACVLISGSLDLFSDRFFQSEVQKARSTTKYDKSGNE</sequence>
<comment type="subcellular location">
    <subcellularLocation>
        <location evidence="1">Endoplasmic reticulum membrane</location>
        <topology evidence="1">Single-pass type I membrane protein</topology>
    </subcellularLocation>
</comment>
<gene>
    <name evidence="3" type="ORF">GIB67_027930</name>
</gene>
<dbReference type="InterPro" id="IPR055457">
    <property type="entry name" value="OST48_N"/>
</dbReference>
<dbReference type="EMBL" id="JACGCM010002299">
    <property type="protein sequence ID" value="KAF6141752.1"/>
    <property type="molecule type" value="Genomic_DNA"/>
</dbReference>
<dbReference type="InterPro" id="IPR005013">
    <property type="entry name" value="DDOST_48_kDa_subunit"/>
</dbReference>
<dbReference type="OrthoDB" id="1735076at2759"/>
<comment type="function">
    <text evidence="1">Subunit of the oligosaccharyl transferase (OST) complex that catalyzes the initial transfer of a defined glycan (Glc(3)Man(9)GlcNAc(2) in eukaryotes) from the lipid carrier dolichol-pyrophosphate to an asparagine residue within an Asn-X-Ser/Thr consensus motif in nascent polypeptide chains, the first step in protein N-glycosylation. N-glycosylation occurs cotranslationally and the complex associates with the Sec61 complex at the channel-forming translocon complex that mediates protein translocation across the endoplasmic reticulum (ER).</text>
</comment>
<evidence type="ECO:0000313" key="4">
    <source>
        <dbReference type="Proteomes" id="UP000541444"/>
    </source>
</evidence>